<dbReference type="Gene3D" id="2.30.30.90">
    <property type="match status" value="1"/>
</dbReference>
<dbReference type="EMBL" id="FUPS01000001">
    <property type="protein sequence ID" value="SJR85211.1"/>
    <property type="molecule type" value="Genomic_DNA"/>
</dbReference>
<evidence type="ECO:0000259" key="2">
    <source>
        <dbReference type="SMART" id="SM00899"/>
    </source>
</evidence>
<dbReference type="EMBL" id="DAEQIJ010000014">
    <property type="protein sequence ID" value="HBH2621024.1"/>
    <property type="molecule type" value="Genomic_DNA"/>
</dbReference>
<dbReference type="PANTHER" id="PTHR43151:SF1">
    <property type="entry name" value="SSR2333 PROTEIN"/>
    <property type="match status" value="1"/>
</dbReference>
<dbReference type="GeneID" id="66353883"/>
<dbReference type="EMBL" id="DAEPXK010000072">
    <property type="protein sequence ID" value="HBH1544313.1"/>
    <property type="molecule type" value="Genomic_DNA"/>
</dbReference>
<dbReference type="EMBL" id="CAADAN010000007">
    <property type="protein sequence ID" value="VFD32587.1"/>
    <property type="molecule type" value="Genomic_DNA"/>
</dbReference>
<reference evidence="6" key="4">
    <citation type="submission" date="2021-06" db="EMBL/GenBank/DDBJ databases">
        <authorList>
            <consortium name="NCBI Pathogen Detection Project"/>
        </authorList>
    </citation>
    <scope>NUCLEOTIDE SEQUENCE</scope>
    <source>
        <strain evidence="7">Clostridioides</strain>
        <strain evidence="6">HN1000</strain>
    </source>
</reference>
<dbReference type="EMBL" id="CAADAT010000003">
    <property type="protein sequence ID" value="VFD53377.1"/>
    <property type="molecule type" value="Genomic_DNA"/>
</dbReference>
<dbReference type="EMBL" id="LK932512">
    <property type="protein sequence ID" value="CDS86959.1"/>
    <property type="molecule type" value="Genomic_DNA"/>
</dbReference>
<evidence type="ECO:0000313" key="5">
    <source>
        <dbReference type="EMBL" id="CDT21622.1"/>
    </source>
</evidence>
<dbReference type="Proteomes" id="UP000878956">
    <property type="component" value="Unassembled WGS sequence"/>
</dbReference>
<dbReference type="InterPro" id="IPR053184">
    <property type="entry name" value="FeoA-like"/>
</dbReference>
<evidence type="ECO:0000313" key="6">
    <source>
        <dbReference type="EMBL" id="HBH1544313.1"/>
    </source>
</evidence>
<dbReference type="EMBL" id="LK933005">
    <property type="protein sequence ID" value="CDT21622.1"/>
    <property type="molecule type" value="Genomic_DNA"/>
</dbReference>
<gene>
    <name evidence="4" type="primary">feoA</name>
    <name evidence="11" type="synonym">feoA_2</name>
    <name evidence="9" type="synonym">feoA_3</name>
    <name evidence="5" type="ORF">BN1095_340237</name>
    <name evidence="4" type="ORF">BN1096_590003</name>
    <name evidence="3" type="ORF">BN1097_570003</name>
    <name evidence="6" type="ORF">KRM00_003861</name>
    <name evidence="7" type="ORF">KRQ00_002806</name>
    <name evidence="11" type="ORF">SAMEA1402366_00773</name>
    <name evidence="9" type="ORF">SAMEA1402399_02119</name>
    <name evidence="10" type="ORF">SAMEA1710456_00842</name>
    <name evidence="8" type="ORF">SAMEA3375112_00385</name>
</gene>
<dbReference type="OMA" id="NMIVNVK"/>
<evidence type="ECO:0000313" key="15">
    <source>
        <dbReference type="Proteomes" id="UP000411588"/>
    </source>
</evidence>
<proteinExistence type="predicted"/>
<evidence type="ECO:0000313" key="4">
    <source>
        <dbReference type="EMBL" id="CDS86959.1"/>
    </source>
</evidence>
<dbReference type="AlphaFoldDB" id="A0A031WGR2"/>
<reference evidence="6" key="2">
    <citation type="journal article" date="2018" name="Genome Biol.">
        <title>SKESA: strategic k-mer extension for scrupulous assemblies.</title>
        <authorList>
            <person name="Souvorov A."/>
            <person name="Agarwala R."/>
            <person name="Lipman D.J."/>
        </authorList>
    </citation>
    <scope>NUCLEOTIDE SEQUENCE</scope>
    <source>
        <strain evidence="7">Clostridioides</strain>
        <strain evidence="6">HN1000</strain>
    </source>
</reference>
<evidence type="ECO:0000256" key="1">
    <source>
        <dbReference type="ARBA" id="ARBA00023004"/>
    </source>
</evidence>
<evidence type="ECO:0000313" key="13">
    <source>
        <dbReference type="Proteomes" id="UP000346772"/>
    </source>
</evidence>
<reference evidence="13 15" key="3">
    <citation type="submission" date="2019-02" db="EMBL/GenBank/DDBJ databases">
        <authorList>
            <consortium name="Pathogen Informatics"/>
        </authorList>
    </citation>
    <scope>NUCLEOTIDE SEQUENCE [LARGE SCALE GENOMIC DNA]</scope>
    <source>
        <strain evidence="10 13">078GUE027</strain>
        <strain evidence="15">clo34</strain>
        <strain evidence="9">Clo34</strain>
        <strain evidence="11">Tl291</strain>
        <strain evidence="14">tl291</strain>
        <strain evidence="8 12">VRECD0157</strain>
    </source>
</reference>
<dbReference type="PATRIC" id="fig|1496.1371.peg.3239"/>
<evidence type="ECO:0000313" key="3">
    <source>
        <dbReference type="EMBL" id="CDS86504.1"/>
    </source>
</evidence>
<sequence length="70" mass="7646">MMPLILSNTGEEVVIKKISGSDKTRTFLNSIGFVVGTNVKIVSKIDGNLIIDVKDTRVALDKKMASRIII</sequence>
<name>A0A031WGR2_CLODI</name>
<evidence type="ECO:0000313" key="8">
    <source>
        <dbReference type="EMBL" id="SJR85211.1"/>
    </source>
</evidence>
<feature type="domain" description="Ferrous iron transporter FeoA-like" evidence="2">
    <location>
        <begin position="2"/>
        <end position="70"/>
    </location>
</feature>
<dbReference type="EMBL" id="CAAJVP010000002">
    <property type="protein sequence ID" value="VHX97148.1"/>
    <property type="molecule type" value="Genomic_DNA"/>
</dbReference>
<dbReference type="RefSeq" id="WP_003419939.1">
    <property type="nucleotide sequence ID" value="NZ_AP025558.1"/>
</dbReference>
<accession>A0A031WGR2</accession>
<dbReference type="PANTHER" id="PTHR43151">
    <property type="entry name" value="FEOA FAMILY PROTEIN"/>
    <property type="match status" value="1"/>
</dbReference>
<evidence type="ECO:0000313" key="11">
    <source>
        <dbReference type="EMBL" id="VHX97148.1"/>
    </source>
</evidence>
<dbReference type="SUPFAM" id="SSF50037">
    <property type="entry name" value="C-terminal domain of transcriptional repressors"/>
    <property type="match status" value="1"/>
</dbReference>
<dbReference type="Proteomes" id="UP000346772">
    <property type="component" value="Unassembled WGS sequence"/>
</dbReference>
<dbReference type="GO" id="GO:0046914">
    <property type="term" value="F:transition metal ion binding"/>
    <property type="evidence" value="ECO:0007669"/>
    <property type="project" value="InterPro"/>
</dbReference>
<dbReference type="KEGG" id="pdf:CD630DERM_14770"/>
<dbReference type="Proteomes" id="UP000879542">
    <property type="component" value="Unassembled WGS sequence"/>
</dbReference>
<dbReference type="InterPro" id="IPR008988">
    <property type="entry name" value="Transcriptional_repressor_C"/>
</dbReference>
<evidence type="ECO:0000313" key="9">
    <source>
        <dbReference type="EMBL" id="VFD32587.1"/>
    </source>
</evidence>
<dbReference type="InterPro" id="IPR038157">
    <property type="entry name" value="FeoA_core_dom"/>
</dbReference>
<evidence type="ECO:0000313" key="14">
    <source>
        <dbReference type="Proteomes" id="UP000372533"/>
    </source>
</evidence>
<organism evidence="4">
    <name type="scientific">Clostridioides difficile</name>
    <name type="common">Peptoclostridium difficile</name>
    <dbReference type="NCBI Taxonomy" id="1496"/>
    <lineage>
        <taxon>Bacteria</taxon>
        <taxon>Bacillati</taxon>
        <taxon>Bacillota</taxon>
        <taxon>Clostridia</taxon>
        <taxon>Peptostreptococcales</taxon>
        <taxon>Peptostreptococcaceae</taxon>
        <taxon>Clostridioides</taxon>
    </lineage>
</organism>
<protein>
    <submittedName>
        <fullName evidence="8">FeoA domain</fullName>
    </submittedName>
    <submittedName>
        <fullName evidence="4 6">Ferrous iron transport protein</fullName>
    </submittedName>
</protein>
<reference evidence="4" key="1">
    <citation type="submission" date="2014-07" db="EMBL/GenBank/DDBJ databases">
        <authorList>
            <person name="Monot Marc"/>
        </authorList>
    </citation>
    <scope>NUCLEOTIDE SEQUENCE</scope>
    <source>
        <strain evidence="5">7032989</strain>
        <strain evidence="3">7032994</strain>
    </source>
</reference>
<dbReference type="Proteomes" id="UP000189137">
    <property type="component" value="Unassembled WGS sequence"/>
</dbReference>
<dbReference type="Pfam" id="PF04023">
    <property type="entry name" value="FeoA"/>
    <property type="match status" value="1"/>
</dbReference>
<dbReference type="Proteomes" id="UP000411588">
    <property type="component" value="Unassembled WGS sequence"/>
</dbReference>
<evidence type="ECO:0000313" key="7">
    <source>
        <dbReference type="EMBL" id="HBH2621024.1"/>
    </source>
</evidence>
<evidence type="ECO:0000313" key="12">
    <source>
        <dbReference type="Proteomes" id="UP000189137"/>
    </source>
</evidence>
<dbReference type="SMART" id="SM00899">
    <property type="entry name" value="FeoA"/>
    <property type="match status" value="1"/>
</dbReference>
<dbReference type="EMBL" id="LK932395">
    <property type="protein sequence ID" value="CDS86504.1"/>
    <property type="molecule type" value="Genomic_DNA"/>
</dbReference>
<dbReference type="InterPro" id="IPR007167">
    <property type="entry name" value="Fe-transptr_FeoA-like"/>
</dbReference>
<keyword evidence="1" id="KW-0408">Iron</keyword>
<evidence type="ECO:0000313" key="10">
    <source>
        <dbReference type="EMBL" id="VFD53377.1"/>
    </source>
</evidence>
<dbReference type="Proteomes" id="UP000372533">
    <property type="component" value="Unassembled WGS sequence"/>
</dbReference>